<sequence length="188" mass="21302">MTNKKRKARASNPESDADHRTHNLTRILPNAKDGDVGRPRLDNKKINYNKDTPDDKPAPEASHYETTRRKEKMTKKQANFDRRKEEMKKNQGKRVRRNMGAREKTMADIARGMPSATLPTSSTSRLRIHVERRQRQRTDPESANWVVAVSARHIGAMDTDVAEAGSDVSGESAMPDEKEGKKSDLPQK</sequence>
<accession>A0A9P6GMP1</accession>
<protein>
    <submittedName>
        <fullName evidence="2">Uncharacterized protein</fullName>
    </submittedName>
</protein>
<comment type="caution">
    <text evidence="2">The sequence shown here is derived from an EMBL/GenBank/DDBJ whole genome shotgun (WGS) entry which is preliminary data.</text>
</comment>
<name>A0A9P6GMP1_9PLEO</name>
<proteinExistence type="predicted"/>
<organism evidence="2 3">
    <name type="scientific">Paraphaeosphaeria minitans</name>
    <dbReference type="NCBI Taxonomy" id="565426"/>
    <lineage>
        <taxon>Eukaryota</taxon>
        <taxon>Fungi</taxon>
        <taxon>Dikarya</taxon>
        <taxon>Ascomycota</taxon>
        <taxon>Pezizomycotina</taxon>
        <taxon>Dothideomycetes</taxon>
        <taxon>Pleosporomycetidae</taxon>
        <taxon>Pleosporales</taxon>
        <taxon>Massarineae</taxon>
        <taxon>Didymosphaeriaceae</taxon>
        <taxon>Paraphaeosphaeria</taxon>
    </lineage>
</organism>
<feature type="compositionally biased region" description="Basic and acidic residues" evidence="1">
    <location>
        <begin position="128"/>
        <end position="140"/>
    </location>
</feature>
<feature type="compositionally biased region" description="Basic and acidic residues" evidence="1">
    <location>
        <begin position="32"/>
        <end position="45"/>
    </location>
</feature>
<dbReference type="AlphaFoldDB" id="A0A9P6GMP1"/>
<evidence type="ECO:0000313" key="3">
    <source>
        <dbReference type="Proteomes" id="UP000756921"/>
    </source>
</evidence>
<dbReference type="Proteomes" id="UP000756921">
    <property type="component" value="Unassembled WGS sequence"/>
</dbReference>
<gene>
    <name evidence="2" type="ORF">PMIN01_03739</name>
</gene>
<feature type="region of interest" description="Disordered" evidence="1">
    <location>
        <begin position="156"/>
        <end position="188"/>
    </location>
</feature>
<reference evidence="2" key="1">
    <citation type="journal article" date="2020" name="Mol. Plant Microbe Interact.">
        <title>Genome Sequence of the Biocontrol Agent Coniothyrium minitans strain Conio (IMI 134523).</title>
        <authorList>
            <person name="Patel D."/>
            <person name="Shittu T.A."/>
            <person name="Baroncelli R."/>
            <person name="Muthumeenakshi S."/>
            <person name="Osborne T.H."/>
            <person name="Janganan T.K."/>
            <person name="Sreenivasaprasad S."/>
        </authorList>
    </citation>
    <scope>NUCLEOTIDE SEQUENCE</scope>
    <source>
        <strain evidence="2">Conio</strain>
    </source>
</reference>
<evidence type="ECO:0000313" key="2">
    <source>
        <dbReference type="EMBL" id="KAF9738456.1"/>
    </source>
</evidence>
<keyword evidence="3" id="KW-1185">Reference proteome</keyword>
<evidence type="ECO:0000256" key="1">
    <source>
        <dbReference type="SAM" id="MobiDB-lite"/>
    </source>
</evidence>
<feature type="region of interest" description="Disordered" evidence="1">
    <location>
        <begin position="1"/>
        <end position="144"/>
    </location>
</feature>
<dbReference type="EMBL" id="WJXW01000003">
    <property type="protein sequence ID" value="KAF9738456.1"/>
    <property type="molecule type" value="Genomic_DNA"/>
</dbReference>
<feature type="compositionally biased region" description="Basic residues" evidence="1">
    <location>
        <begin position="90"/>
        <end position="99"/>
    </location>
</feature>
<feature type="compositionally biased region" description="Basic and acidic residues" evidence="1">
    <location>
        <begin position="78"/>
        <end position="89"/>
    </location>
</feature>
<feature type="compositionally biased region" description="Basic and acidic residues" evidence="1">
    <location>
        <begin position="51"/>
        <end position="68"/>
    </location>
</feature>
<feature type="compositionally biased region" description="Basic and acidic residues" evidence="1">
    <location>
        <begin position="175"/>
        <end position="188"/>
    </location>
</feature>